<evidence type="ECO:0000313" key="2">
    <source>
        <dbReference type="EMBL" id="VVE35665.1"/>
    </source>
</evidence>
<reference evidence="2 3" key="1">
    <citation type="submission" date="2019-08" db="EMBL/GenBank/DDBJ databases">
        <authorList>
            <person name="Peeters C."/>
        </authorList>
    </citation>
    <scope>NUCLEOTIDE SEQUENCE [LARGE SCALE GENOMIC DNA]</scope>
    <source>
        <strain evidence="2 3">LMG 31106</strain>
    </source>
</reference>
<dbReference type="SUPFAM" id="SSF52540">
    <property type="entry name" value="P-loop containing nucleoside triphosphate hydrolases"/>
    <property type="match status" value="1"/>
</dbReference>
<accession>A0A5E4XHK6</accession>
<protein>
    <submittedName>
        <fullName evidence="2">ATPase AAA</fullName>
    </submittedName>
</protein>
<dbReference type="EMBL" id="CABPSL010000018">
    <property type="protein sequence ID" value="VVE35665.1"/>
    <property type="molecule type" value="Genomic_DNA"/>
</dbReference>
<name>A0A5E4XHK6_9BURK</name>
<dbReference type="AlphaFoldDB" id="A0A5E4XHK6"/>
<dbReference type="InterPro" id="IPR041664">
    <property type="entry name" value="AAA_16"/>
</dbReference>
<dbReference type="Proteomes" id="UP000384354">
    <property type="component" value="Unassembled WGS sequence"/>
</dbReference>
<evidence type="ECO:0000313" key="3">
    <source>
        <dbReference type="Proteomes" id="UP000384354"/>
    </source>
</evidence>
<dbReference type="PANTHER" id="PTHR34301:SF8">
    <property type="entry name" value="ATPASE DOMAIN-CONTAINING PROTEIN"/>
    <property type="match status" value="1"/>
</dbReference>
<dbReference type="PANTHER" id="PTHR34301">
    <property type="entry name" value="DNA-BINDING PROTEIN-RELATED"/>
    <property type="match status" value="1"/>
</dbReference>
<dbReference type="Pfam" id="PF13191">
    <property type="entry name" value="AAA_16"/>
    <property type="match status" value="1"/>
</dbReference>
<evidence type="ECO:0000259" key="1">
    <source>
        <dbReference type="Pfam" id="PF13191"/>
    </source>
</evidence>
<proteinExistence type="predicted"/>
<dbReference type="Gene3D" id="3.40.50.300">
    <property type="entry name" value="P-loop containing nucleotide triphosphate hydrolases"/>
    <property type="match status" value="1"/>
</dbReference>
<sequence length="420" mass="45534">MSRHRVPGMSIRSPTQPCVSAMEAIQNPFNPGAGTPPPALSGRDDIREEVRVCIERLRIGRHANGQLLIGLRGVGKTVLLERLLYDTEQQGAITVHLEAPEVKSLPASIAPALRVALLRMSRTQSAKDTVVRGLRALAGFVSGLKVTYDGIEVGLDYAPEPGLADCGILDLDLCALLVEVGRAARSAQTVLAIFIDELQGMPRRELSALLYALHRCAQYRLPVILIGAGLPPLIRQVGDAKSYAERMFEIATIGPLSNAGARDAIAVPAAQAGVAITPDALDEIVERTGAYPYFLQQWGKLVWKVAHESPITSEHVRLASRAAIDALDNNFYRLRFEQLTPTEKRYLRAMAELGEGPHDLHTVAAEFGKPAEALEPVRQALVNKGMLYSTPLDDAAFTVPRFHAFLKRIMPPQLACAGAA</sequence>
<gene>
    <name evidence="2" type="ORF">PCE31106_03872</name>
</gene>
<feature type="domain" description="Orc1-like AAA ATPase" evidence="1">
    <location>
        <begin position="40"/>
        <end position="226"/>
    </location>
</feature>
<organism evidence="2 3">
    <name type="scientific">Pandoraea cepalis</name>
    <dbReference type="NCBI Taxonomy" id="2508294"/>
    <lineage>
        <taxon>Bacteria</taxon>
        <taxon>Pseudomonadati</taxon>
        <taxon>Pseudomonadota</taxon>
        <taxon>Betaproteobacteria</taxon>
        <taxon>Burkholderiales</taxon>
        <taxon>Burkholderiaceae</taxon>
        <taxon>Pandoraea</taxon>
    </lineage>
</organism>
<dbReference type="InterPro" id="IPR027417">
    <property type="entry name" value="P-loop_NTPase"/>
</dbReference>